<dbReference type="InterPro" id="IPR050194">
    <property type="entry name" value="Glycosyltransferase_grp1"/>
</dbReference>
<dbReference type="Gene3D" id="3.40.50.2000">
    <property type="entry name" value="Glycogen Phosphorylase B"/>
    <property type="match status" value="2"/>
</dbReference>
<evidence type="ECO:0000259" key="2">
    <source>
        <dbReference type="Pfam" id="PF13439"/>
    </source>
</evidence>
<dbReference type="RefSeq" id="WP_114586828.1">
    <property type="nucleotide sequence ID" value="NZ_CP031150.1"/>
</dbReference>
<dbReference type="OrthoDB" id="132546at2157"/>
<feature type="domain" description="Glycosyl transferase family 1" evidence="1">
    <location>
        <begin position="196"/>
        <end position="342"/>
    </location>
</feature>
<dbReference type="GO" id="GO:0016757">
    <property type="term" value="F:glycosyltransferase activity"/>
    <property type="evidence" value="ECO:0007669"/>
    <property type="project" value="InterPro"/>
</dbReference>
<dbReference type="EMBL" id="CP031150">
    <property type="protein sequence ID" value="AXG07706.1"/>
    <property type="molecule type" value="Genomic_DNA"/>
</dbReference>
<dbReference type="PANTHER" id="PTHR45947:SF3">
    <property type="entry name" value="SULFOQUINOVOSYL TRANSFERASE SQD2"/>
    <property type="match status" value="1"/>
</dbReference>
<name>A0A345E684_9EURY</name>
<evidence type="ECO:0000259" key="1">
    <source>
        <dbReference type="Pfam" id="PF00534"/>
    </source>
</evidence>
<evidence type="ECO:0000313" key="4">
    <source>
        <dbReference type="Proteomes" id="UP000253273"/>
    </source>
</evidence>
<evidence type="ECO:0000313" key="3">
    <source>
        <dbReference type="EMBL" id="AXG07706.1"/>
    </source>
</evidence>
<dbReference type="GeneID" id="37284801"/>
<dbReference type="Pfam" id="PF00534">
    <property type="entry name" value="Glycos_transf_1"/>
    <property type="match status" value="1"/>
</dbReference>
<reference evidence="3 4" key="1">
    <citation type="submission" date="2018-07" db="EMBL/GenBank/DDBJ databases">
        <title>Genome sequences of Haloplanus sp. CBA1113.</title>
        <authorList>
            <person name="Kim Y.B."/>
            <person name="Roh S.W."/>
        </authorList>
    </citation>
    <scope>NUCLEOTIDE SEQUENCE [LARGE SCALE GENOMIC DNA]</scope>
    <source>
        <strain evidence="3 4">CBA1113</strain>
    </source>
</reference>
<keyword evidence="4" id="KW-1185">Reference proteome</keyword>
<dbReference type="Pfam" id="PF13439">
    <property type="entry name" value="Glyco_transf_4"/>
    <property type="match status" value="1"/>
</dbReference>
<dbReference type="CDD" id="cd03801">
    <property type="entry name" value="GT4_PimA-like"/>
    <property type="match status" value="1"/>
</dbReference>
<dbReference type="SUPFAM" id="SSF53756">
    <property type="entry name" value="UDP-Glycosyltransferase/glycogen phosphorylase"/>
    <property type="match status" value="1"/>
</dbReference>
<sequence>MNVALVTPRYPPTHAGGGEISARLLAEQLSARNWIDDVTVYAFDGDTTETVGGVTVHRLGAVPQYPYTLPNELAYRRLRSRELDADLLHAYNMHLHPTVGRLAAERGLPSVATLNAYPLIDWADIEVTPSLQRRLYEHTVLRVERPRLKRQMRNVDVFLPLSGAVERVYREHGFADADFEVVPNMIDPTFDVPAREPADADRIRLLYVGYLRDSKGVRFLVDAIERLPSQYTLTVVGGGPEQQNLIERASDGGAAERITFTGQVPYEEVAQAYADADVFVHPGVWPEPFGRTILEAMQAGLPVVATAVGGPAETVPQSKLLCDPGDPDALRESIEYAAANRERIGSENERTVRQEYHPDAVVPRFRRVYERVLDRYE</sequence>
<feature type="domain" description="Glycosyltransferase subfamily 4-like N-terminal" evidence="2">
    <location>
        <begin position="16"/>
        <end position="189"/>
    </location>
</feature>
<dbReference type="PANTHER" id="PTHR45947">
    <property type="entry name" value="SULFOQUINOVOSYL TRANSFERASE SQD2"/>
    <property type="match status" value="1"/>
</dbReference>
<gene>
    <name evidence="3" type="ORF">DU500_15410</name>
</gene>
<accession>A0A345E684</accession>
<dbReference type="InterPro" id="IPR028098">
    <property type="entry name" value="Glyco_trans_4-like_N"/>
</dbReference>
<dbReference type="AlphaFoldDB" id="A0A345E684"/>
<dbReference type="InterPro" id="IPR001296">
    <property type="entry name" value="Glyco_trans_1"/>
</dbReference>
<organism evidence="3 4">
    <name type="scientific">Haloplanus rubicundus</name>
    <dbReference type="NCBI Taxonomy" id="1547898"/>
    <lineage>
        <taxon>Archaea</taxon>
        <taxon>Methanobacteriati</taxon>
        <taxon>Methanobacteriota</taxon>
        <taxon>Stenosarchaea group</taxon>
        <taxon>Halobacteria</taxon>
        <taxon>Halobacteriales</taxon>
        <taxon>Haloferacaceae</taxon>
        <taxon>Haloplanus</taxon>
    </lineage>
</organism>
<dbReference type="KEGG" id="haj:DU500_15410"/>
<protein>
    <submittedName>
        <fullName evidence="3">Glycosyltransferase family 1 protein</fullName>
    </submittedName>
</protein>
<dbReference type="Proteomes" id="UP000253273">
    <property type="component" value="Chromosome"/>
</dbReference>
<keyword evidence="3" id="KW-0808">Transferase</keyword>
<proteinExistence type="predicted"/>